<dbReference type="PRINTS" id="PR00455">
    <property type="entry name" value="HTHTETR"/>
</dbReference>
<dbReference type="AlphaFoldDB" id="A0AAP2DEZ9"/>
<evidence type="ECO:0000313" key="7">
    <source>
        <dbReference type="Proteomes" id="UP001319180"/>
    </source>
</evidence>
<dbReference type="PROSITE" id="PS50977">
    <property type="entry name" value="HTH_TETR_2"/>
    <property type="match status" value="1"/>
</dbReference>
<dbReference type="Pfam" id="PF00440">
    <property type="entry name" value="TetR_N"/>
    <property type="match status" value="1"/>
</dbReference>
<reference evidence="6 7" key="1">
    <citation type="submission" date="2021-05" db="EMBL/GenBank/DDBJ databases">
        <title>A Polyphasic approach of four new species of the genus Ohtaekwangia: Ohtaekwangia histidinii sp. nov., Ohtaekwangia cretensis sp. nov., Ohtaekwangia indiensis sp. nov., Ohtaekwangia reichenbachii sp. nov. from diverse environment.</title>
        <authorList>
            <person name="Octaviana S."/>
        </authorList>
    </citation>
    <scope>NUCLEOTIDE SEQUENCE [LARGE SCALE GENOMIC DNA]</scope>
    <source>
        <strain evidence="6 7">PWU37</strain>
    </source>
</reference>
<dbReference type="SUPFAM" id="SSF46689">
    <property type="entry name" value="Homeodomain-like"/>
    <property type="match status" value="1"/>
</dbReference>
<dbReference type="InterPro" id="IPR041490">
    <property type="entry name" value="KstR2_TetR_C"/>
</dbReference>
<evidence type="ECO:0000256" key="3">
    <source>
        <dbReference type="ARBA" id="ARBA00023163"/>
    </source>
</evidence>
<keyword evidence="2 4" id="KW-0238">DNA-binding</keyword>
<dbReference type="Pfam" id="PF17932">
    <property type="entry name" value="TetR_C_24"/>
    <property type="match status" value="1"/>
</dbReference>
<dbReference type="GO" id="GO:0000976">
    <property type="term" value="F:transcription cis-regulatory region binding"/>
    <property type="evidence" value="ECO:0007669"/>
    <property type="project" value="TreeGrafter"/>
</dbReference>
<dbReference type="EMBL" id="JAHESC010000043">
    <property type="protein sequence ID" value="MBT1689565.1"/>
    <property type="molecule type" value="Genomic_DNA"/>
</dbReference>
<dbReference type="InterPro" id="IPR009057">
    <property type="entry name" value="Homeodomain-like_sf"/>
</dbReference>
<organism evidence="6 7">
    <name type="scientific">Dawidia soli</name>
    <dbReference type="NCBI Taxonomy" id="2782352"/>
    <lineage>
        <taxon>Bacteria</taxon>
        <taxon>Pseudomonadati</taxon>
        <taxon>Bacteroidota</taxon>
        <taxon>Cytophagia</taxon>
        <taxon>Cytophagales</taxon>
        <taxon>Chryseotaleaceae</taxon>
        <taxon>Dawidia</taxon>
    </lineage>
</organism>
<evidence type="ECO:0000256" key="1">
    <source>
        <dbReference type="ARBA" id="ARBA00023015"/>
    </source>
</evidence>
<accession>A0AAP2DEZ9</accession>
<feature type="domain" description="HTH tetR-type" evidence="5">
    <location>
        <begin position="1"/>
        <end position="60"/>
    </location>
</feature>
<dbReference type="PANTHER" id="PTHR30055">
    <property type="entry name" value="HTH-TYPE TRANSCRIPTIONAL REGULATOR RUTR"/>
    <property type="match status" value="1"/>
</dbReference>
<evidence type="ECO:0000256" key="2">
    <source>
        <dbReference type="ARBA" id="ARBA00023125"/>
    </source>
</evidence>
<dbReference type="RefSeq" id="WP_254092786.1">
    <property type="nucleotide sequence ID" value="NZ_JAHESC010000043.1"/>
</dbReference>
<comment type="caution">
    <text evidence="6">The sequence shown here is derived from an EMBL/GenBank/DDBJ whole genome shotgun (WGS) entry which is preliminary data.</text>
</comment>
<dbReference type="InterPro" id="IPR036271">
    <property type="entry name" value="Tet_transcr_reg_TetR-rel_C_sf"/>
</dbReference>
<gene>
    <name evidence="6" type="ORF">KK078_23580</name>
</gene>
<dbReference type="InterPro" id="IPR001647">
    <property type="entry name" value="HTH_TetR"/>
</dbReference>
<keyword evidence="1" id="KW-0805">Transcription regulation</keyword>
<keyword evidence="7" id="KW-1185">Reference proteome</keyword>
<dbReference type="SUPFAM" id="SSF48498">
    <property type="entry name" value="Tetracyclin repressor-like, C-terminal domain"/>
    <property type="match status" value="1"/>
</dbReference>
<sequence>MTSEKILSAAAELFMEKGFDAVSVREIAAKAGVNVALINYHFQSKENLFLSVLEETVSASRMKLNNLNNADIPSKEKLLQVIDMYTEKIFTNCRGYHFIQRELTGTQRPELVEGIAKITNKNSAELRRLLEDGQKKKEFKKEADVDMVNATLFGVMYQATHAVLRKRWIRPGEDDAAFKQRVKEYLVDLLTGYLIK</sequence>
<dbReference type="PANTHER" id="PTHR30055:SF234">
    <property type="entry name" value="HTH-TYPE TRANSCRIPTIONAL REGULATOR BETI"/>
    <property type="match status" value="1"/>
</dbReference>
<keyword evidence="3" id="KW-0804">Transcription</keyword>
<protein>
    <submittedName>
        <fullName evidence="6">TetR/AcrR family transcriptional regulator</fullName>
    </submittedName>
</protein>
<evidence type="ECO:0000259" key="5">
    <source>
        <dbReference type="PROSITE" id="PS50977"/>
    </source>
</evidence>
<dbReference type="Gene3D" id="1.10.357.10">
    <property type="entry name" value="Tetracycline Repressor, domain 2"/>
    <property type="match status" value="1"/>
</dbReference>
<dbReference type="InterPro" id="IPR023772">
    <property type="entry name" value="DNA-bd_HTH_TetR-type_CS"/>
</dbReference>
<name>A0AAP2DEZ9_9BACT</name>
<proteinExistence type="predicted"/>
<dbReference type="Proteomes" id="UP001319180">
    <property type="component" value="Unassembled WGS sequence"/>
</dbReference>
<dbReference type="InterPro" id="IPR050109">
    <property type="entry name" value="HTH-type_TetR-like_transc_reg"/>
</dbReference>
<dbReference type="Gene3D" id="1.10.10.60">
    <property type="entry name" value="Homeodomain-like"/>
    <property type="match status" value="1"/>
</dbReference>
<evidence type="ECO:0000313" key="6">
    <source>
        <dbReference type="EMBL" id="MBT1689565.1"/>
    </source>
</evidence>
<feature type="DNA-binding region" description="H-T-H motif" evidence="4">
    <location>
        <begin position="23"/>
        <end position="42"/>
    </location>
</feature>
<dbReference type="GO" id="GO:0003700">
    <property type="term" value="F:DNA-binding transcription factor activity"/>
    <property type="evidence" value="ECO:0007669"/>
    <property type="project" value="TreeGrafter"/>
</dbReference>
<dbReference type="PROSITE" id="PS01081">
    <property type="entry name" value="HTH_TETR_1"/>
    <property type="match status" value="1"/>
</dbReference>
<evidence type="ECO:0000256" key="4">
    <source>
        <dbReference type="PROSITE-ProRule" id="PRU00335"/>
    </source>
</evidence>